<evidence type="ECO:0000313" key="2">
    <source>
        <dbReference type="Proteomes" id="UP000294820"/>
    </source>
</evidence>
<keyword evidence="2" id="KW-1185">Reference proteome</keyword>
<dbReference type="Proteomes" id="UP000294820">
    <property type="component" value="Chromosome 1"/>
</dbReference>
<proteinExistence type="predicted"/>
<dbReference type="EMBL" id="LT615367">
    <property type="protein sequence ID" value="SLM63424.1"/>
    <property type="molecule type" value="Genomic_DNA"/>
</dbReference>
<dbReference type="KEGG" id="daq:DAQ1742_02546"/>
<evidence type="ECO:0008006" key="3">
    <source>
        <dbReference type="Google" id="ProtNLM"/>
    </source>
</evidence>
<dbReference type="InterPro" id="IPR020126">
    <property type="entry name" value="DUF2732"/>
</dbReference>
<organism evidence="1 2">
    <name type="scientific">Dickeya aquatica</name>
    <dbReference type="NCBI Taxonomy" id="1401087"/>
    <lineage>
        <taxon>Bacteria</taxon>
        <taxon>Pseudomonadati</taxon>
        <taxon>Pseudomonadota</taxon>
        <taxon>Gammaproteobacteria</taxon>
        <taxon>Enterobacterales</taxon>
        <taxon>Pectobacteriaceae</taxon>
        <taxon>Dickeya</taxon>
    </lineage>
</organism>
<dbReference type="AlphaFoldDB" id="A0A375ABD4"/>
<gene>
    <name evidence="1" type="ORF">DAQ1742_02546</name>
</gene>
<name>A0A375ABD4_9GAMM</name>
<dbReference type="RefSeq" id="WP_035341480.1">
    <property type="nucleotide sequence ID" value="NZ_LT615367.1"/>
</dbReference>
<evidence type="ECO:0000313" key="1">
    <source>
        <dbReference type="EMBL" id="SLM63424.1"/>
    </source>
</evidence>
<accession>A0A375ABD4</accession>
<dbReference type="Pfam" id="PF10809">
    <property type="entry name" value="DUF2732"/>
    <property type="match status" value="1"/>
</dbReference>
<reference evidence="1 2" key="1">
    <citation type="submission" date="2016-09" db="EMBL/GenBank/DDBJ databases">
        <authorList>
            <person name="Reverchon S."/>
            <person name="Nasser W."/>
            <person name="Leonard S."/>
            <person name="Brochier C."/>
            <person name="Duprey A."/>
        </authorList>
    </citation>
    <scope>NUCLEOTIDE SEQUENCE [LARGE SCALE GENOMIC DNA]</scope>
    <source>
        <strain evidence="1 2">174/2</strain>
    </source>
</reference>
<protein>
    <recommendedName>
        <fullName evidence="3">DUF2732 family protein</fullName>
    </recommendedName>
</protein>
<sequence>MKNNLNHTLLIRDTEQALACRYSEHLERLAQHAGQENLSADELVALLEQEAEKIRHHLWETH</sequence>